<evidence type="ECO:0000313" key="1">
    <source>
        <dbReference type="EMBL" id="EGW05492.1"/>
    </source>
</evidence>
<protein>
    <submittedName>
        <fullName evidence="1">Uncharacterized protein</fullName>
    </submittedName>
</protein>
<dbReference type="EMBL" id="JH000553">
    <property type="protein sequence ID" value="EGW05492.1"/>
    <property type="molecule type" value="Genomic_DNA"/>
</dbReference>
<organism evidence="1 2">
    <name type="scientific">Cricetulus griseus</name>
    <name type="common">Chinese hamster</name>
    <name type="synonym">Cricetulus barabensis griseus</name>
    <dbReference type="NCBI Taxonomy" id="10029"/>
    <lineage>
        <taxon>Eukaryota</taxon>
        <taxon>Metazoa</taxon>
        <taxon>Chordata</taxon>
        <taxon>Craniata</taxon>
        <taxon>Vertebrata</taxon>
        <taxon>Euteleostomi</taxon>
        <taxon>Mammalia</taxon>
        <taxon>Eutheria</taxon>
        <taxon>Euarchontoglires</taxon>
        <taxon>Glires</taxon>
        <taxon>Rodentia</taxon>
        <taxon>Myomorpha</taxon>
        <taxon>Muroidea</taxon>
        <taxon>Cricetidae</taxon>
        <taxon>Cricetinae</taxon>
        <taxon>Cricetulus</taxon>
    </lineage>
</organism>
<evidence type="ECO:0000313" key="2">
    <source>
        <dbReference type="Proteomes" id="UP000001075"/>
    </source>
</evidence>
<name>G3HNU3_CRIGR</name>
<sequence>MAQNCSNGLMTPCNVSPHHYCKLSEFLLQISFSTISPFAFIHSQEMPFPVPQPVWTST</sequence>
<dbReference type="InParanoid" id="G3HNU3"/>
<gene>
    <name evidence="1" type="ORF">I79_012436</name>
</gene>
<accession>G3HNU3</accession>
<dbReference type="AlphaFoldDB" id="G3HNU3"/>
<reference evidence="2" key="1">
    <citation type="journal article" date="2011" name="Nat. Biotechnol.">
        <title>The genomic sequence of the Chinese hamster ovary (CHO)-K1 cell line.</title>
        <authorList>
            <person name="Xu X."/>
            <person name="Nagarajan H."/>
            <person name="Lewis N.E."/>
            <person name="Pan S."/>
            <person name="Cai Z."/>
            <person name="Liu X."/>
            <person name="Chen W."/>
            <person name="Xie M."/>
            <person name="Wang W."/>
            <person name="Hammond S."/>
            <person name="Andersen M.R."/>
            <person name="Neff N."/>
            <person name="Passarelli B."/>
            <person name="Koh W."/>
            <person name="Fan H.C."/>
            <person name="Wang J."/>
            <person name="Gui Y."/>
            <person name="Lee K.H."/>
            <person name="Betenbaugh M.J."/>
            <person name="Quake S.R."/>
            <person name="Famili I."/>
            <person name="Palsson B.O."/>
            <person name="Wang J."/>
        </authorList>
    </citation>
    <scope>NUCLEOTIDE SEQUENCE [LARGE SCALE GENOMIC DNA]</scope>
    <source>
        <strain evidence="2">CHO K1 cell line</strain>
    </source>
</reference>
<proteinExistence type="predicted"/>
<dbReference type="Proteomes" id="UP000001075">
    <property type="component" value="Unassembled WGS sequence"/>
</dbReference>